<protein>
    <submittedName>
        <fullName evidence="2">Uncharacterized protein</fullName>
    </submittedName>
</protein>
<keyword evidence="1" id="KW-0175">Coiled coil</keyword>
<evidence type="ECO:0000313" key="3">
    <source>
        <dbReference type="Proteomes" id="UP000030641"/>
    </source>
</evidence>
<dbReference type="Proteomes" id="UP000030641">
    <property type="component" value="Unassembled WGS sequence"/>
</dbReference>
<proteinExistence type="predicted"/>
<evidence type="ECO:0000256" key="1">
    <source>
        <dbReference type="SAM" id="Coils"/>
    </source>
</evidence>
<gene>
    <name evidence="2" type="ORF">AUEXF2481DRAFT_7433</name>
</gene>
<accession>A0A074Y9R3</accession>
<dbReference type="OrthoDB" id="3930608at2759"/>
<feature type="coiled-coil region" evidence="1">
    <location>
        <begin position="100"/>
        <end position="130"/>
    </location>
</feature>
<keyword evidence="3" id="KW-1185">Reference proteome</keyword>
<dbReference type="InParanoid" id="A0A074Y9R3"/>
<dbReference type="GeneID" id="25371225"/>
<reference evidence="2 3" key="1">
    <citation type="journal article" date="2014" name="BMC Genomics">
        <title>Genome sequencing of four Aureobasidium pullulans varieties: biotechnological potential, stress tolerance, and description of new species.</title>
        <authorList>
            <person name="Gostin Ar C."/>
            <person name="Ohm R.A."/>
            <person name="Kogej T."/>
            <person name="Sonjak S."/>
            <person name="Turk M."/>
            <person name="Zajc J."/>
            <person name="Zalar P."/>
            <person name="Grube M."/>
            <person name="Sun H."/>
            <person name="Han J."/>
            <person name="Sharma A."/>
            <person name="Chiniquy J."/>
            <person name="Ngan C.Y."/>
            <person name="Lipzen A."/>
            <person name="Barry K."/>
            <person name="Grigoriev I.V."/>
            <person name="Gunde-Cimerman N."/>
        </authorList>
    </citation>
    <scope>NUCLEOTIDE SEQUENCE [LARGE SCALE GENOMIC DNA]</scope>
    <source>
        <strain evidence="2 3">EXF-2481</strain>
    </source>
</reference>
<dbReference type="AlphaFoldDB" id="A0A074Y9R3"/>
<name>A0A074Y9R3_AURSE</name>
<dbReference type="EMBL" id="KL584769">
    <property type="protein sequence ID" value="KEQ92694.1"/>
    <property type="molecule type" value="Genomic_DNA"/>
</dbReference>
<dbReference type="RefSeq" id="XP_013341100.1">
    <property type="nucleotide sequence ID" value="XM_013485646.1"/>
</dbReference>
<dbReference type="HOGENOM" id="CLU_128293_0_0_1"/>
<sequence>MPYDMDHDELYELCEDVFRALDDVADVDTPGVARLALTSISMLRYVETAVVNIASKDLDTVEELRNRQKSKLTAATMTQHIVKRLIVTMAKSVLTLRETVDDLVRKLEAREDLAQDLDDKIRIARETEAEMCGRLSEPVKLLSAESGRS</sequence>
<organism evidence="2 3">
    <name type="scientific">Aureobasidium subglaciale (strain EXF-2481)</name>
    <name type="common">Aureobasidium pullulans var. subglaciale</name>
    <dbReference type="NCBI Taxonomy" id="1043005"/>
    <lineage>
        <taxon>Eukaryota</taxon>
        <taxon>Fungi</taxon>
        <taxon>Dikarya</taxon>
        <taxon>Ascomycota</taxon>
        <taxon>Pezizomycotina</taxon>
        <taxon>Dothideomycetes</taxon>
        <taxon>Dothideomycetidae</taxon>
        <taxon>Dothideales</taxon>
        <taxon>Saccotheciaceae</taxon>
        <taxon>Aureobasidium</taxon>
    </lineage>
</organism>
<evidence type="ECO:0000313" key="2">
    <source>
        <dbReference type="EMBL" id="KEQ92694.1"/>
    </source>
</evidence>